<keyword evidence="2" id="KW-0560">Oxidoreductase</keyword>
<dbReference type="InterPro" id="IPR013149">
    <property type="entry name" value="ADH-like_C"/>
</dbReference>
<dbReference type="AlphaFoldDB" id="A0A1I5HCA7"/>
<accession>A0A1I5HCA7</accession>
<dbReference type="PANTHER" id="PTHR48106">
    <property type="entry name" value="QUINONE OXIDOREDUCTASE PIG3-RELATED"/>
    <property type="match status" value="1"/>
</dbReference>
<sequence length="330" mass="34288">MAPSLTRMRAVQITRFGGPEVMDVVDLPDPVPGDGQQLYEVSSSGVNFADTHQTEDSYLAPQTLPLVPGAEFVGRPAGGGERVVGLVEGGGYAEKVVGSPRLTWPVPDAVTDEQALALVLQGTTAWHLLRTSAHLAAGESVVVIAGAGGVGSLAVQLAKRWGAGRVIATASSPDKRALAEELGADATVDPALADDDPKAFTAALREANGGRRVDVVLEMTGGNVFDGSFSALAPFGRLVAYGMAGRRPPKPVQAPALMGTSRAVVGFWLAHCFSRPAMLDDAMGDMLPLVADGALKPVGGGRYPLTAVREAHQDLLARRTTGKLVLDPTR</sequence>
<dbReference type="GO" id="GO:0070402">
    <property type="term" value="F:NADPH binding"/>
    <property type="evidence" value="ECO:0007669"/>
    <property type="project" value="TreeGrafter"/>
</dbReference>
<keyword evidence="5" id="KW-1185">Reference proteome</keyword>
<feature type="domain" description="Enoyl reductase (ER)" evidence="3">
    <location>
        <begin position="17"/>
        <end position="326"/>
    </location>
</feature>
<reference evidence="5" key="1">
    <citation type="submission" date="2016-10" db="EMBL/GenBank/DDBJ databases">
        <authorList>
            <person name="Varghese N."/>
            <person name="Submissions S."/>
        </authorList>
    </citation>
    <scope>NUCLEOTIDE SEQUENCE [LARGE SCALE GENOMIC DNA]</scope>
    <source>
        <strain evidence="5">DSM 43161</strain>
    </source>
</reference>
<dbReference type="Pfam" id="PF00107">
    <property type="entry name" value="ADH_zinc_N"/>
    <property type="match status" value="1"/>
</dbReference>
<evidence type="ECO:0000313" key="4">
    <source>
        <dbReference type="EMBL" id="SFO45912.1"/>
    </source>
</evidence>
<keyword evidence="1" id="KW-0521">NADP</keyword>
<gene>
    <name evidence="4" type="ORF">SAMN05660359_03571</name>
</gene>
<dbReference type="GO" id="GO:0016651">
    <property type="term" value="F:oxidoreductase activity, acting on NAD(P)H"/>
    <property type="evidence" value="ECO:0007669"/>
    <property type="project" value="TreeGrafter"/>
</dbReference>
<evidence type="ECO:0000256" key="2">
    <source>
        <dbReference type="ARBA" id="ARBA00023002"/>
    </source>
</evidence>
<evidence type="ECO:0000256" key="1">
    <source>
        <dbReference type="ARBA" id="ARBA00022857"/>
    </source>
</evidence>
<evidence type="ECO:0000313" key="5">
    <source>
        <dbReference type="Proteomes" id="UP000183642"/>
    </source>
</evidence>
<dbReference type="InterPro" id="IPR011032">
    <property type="entry name" value="GroES-like_sf"/>
</dbReference>
<dbReference type="SUPFAM" id="SSF51735">
    <property type="entry name" value="NAD(P)-binding Rossmann-fold domains"/>
    <property type="match status" value="1"/>
</dbReference>
<proteinExistence type="predicted"/>
<name>A0A1I5HCA7_9ACTN</name>
<dbReference type="EMBL" id="FOWE01000009">
    <property type="protein sequence ID" value="SFO45912.1"/>
    <property type="molecule type" value="Genomic_DNA"/>
</dbReference>
<dbReference type="SUPFAM" id="SSF50129">
    <property type="entry name" value="GroES-like"/>
    <property type="match status" value="1"/>
</dbReference>
<dbReference type="Proteomes" id="UP000183642">
    <property type="component" value="Unassembled WGS sequence"/>
</dbReference>
<dbReference type="InterPro" id="IPR036291">
    <property type="entry name" value="NAD(P)-bd_dom_sf"/>
</dbReference>
<protein>
    <submittedName>
        <fullName evidence="4">NADPH2:quinone reductase</fullName>
    </submittedName>
</protein>
<dbReference type="InterPro" id="IPR020843">
    <property type="entry name" value="ER"/>
</dbReference>
<dbReference type="SMART" id="SM00829">
    <property type="entry name" value="PKS_ER"/>
    <property type="match status" value="1"/>
</dbReference>
<dbReference type="Gene3D" id="3.90.180.10">
    <property type="entry name" value="Medium-chain alcohol dehydrogenases, catalytic domain"/>
    <property type="match status" value="1"/>
</dbReference>
<dbReference type="Gene3D" id="3.40.50.720">
    <property type="entry name" value="NAD(P)-binding Rossmann-like Domain"/>
    <property type="match status" value="1"/>
</dbReference>
<organism evidence="4 5">
    <name type="scientific">Geodermatophilus obscurus</name>
    <dbReference type="NCBI Taxonomy" id="1861"/>
    <lineage>
        <taxon>Bacteria</taxon>
        <taxon>Bacillati</taxon>
        <taxon>Actinomycetota</taxon>
        <taxon>Actinomycetes</taxon>
        <taxon>Geodermatophilales</taxon>
        <taxon>Geodermatophilaceae</taxon>
        <taxon>Geodermatophilus</taxon>
    </lineage>
</organism>
<evidence type="ECO:0000259" key="3">
    <source>
        <dbReference type="SMART" id="SM00829"/>
    </source>
</evidence>